<dbReference type="AlphaFoldDB" id="A0AAV4AFB8"/>
<proteinExistence type="predicted"/>
<dbReference type="GO" id="GO:0004519">
    <property type="term" value="F:endonuclease activity"/>
    <property type="evidence" value="ECO:0007669"/>
    <property type="project" value="UniProtKB-KW"/>
</dbReference>
<feature type="domain" description="Reverse transcriptase" evidence="1">
    <location>
        <begin position="1"/>
        <end position="70"/>
    </location>
</feature>
<evidence type="ECO:0000313" key="3">
    <source>
        <dbReference type="Proteomes" id="UP000735302"/>
    </source>
</evidence>
<name>A0AAV4AFB8_9GAST</name>
<gene>
    <name evidence="2" type="ORF">PoB_003286900</name>
</gene>
<keyword evidence="2" id="KW-0255">Endonuclease</keyword>
<sequence length="142" mass="16063">MERYGIVVGGRKISNLRYADDTTICANNQTEATTLMNELNDAGERKGLKLNAKITKYMHIGKEQYASITIGNEEIECVEHFKYLGSIKTDTADCSKDVNTRIGMAKKRMIDLNNIWKDKHIGKQLKIKLVKCFGLDGYDLRG</sequence>
<dbReference type="PROSITE" id="PS50878">
    <property type="entry name" value="RT_POL"/>
    <property type="match status" value="1"/>
</dbReference>
<dbReference type="InterPro" id="IPR000477">
    <property type="entry name" value="RT_dom"/>
</dbReference>
<accession>A0AAV4AFB8</accession>
<keyword evidence="2" id="KW-0378">Hydrolase</keyword>
<keyword evidence="2" id="KW-0540">Nuclease</keyword>
<keyword evidence="3" id="KW-1185">Reference proteome</keyword>
<reference evidence="2 3" key="1">
    <citation type="journal article" date="2021" name="Elife">
        <title>Chloroplast acquisition without the gene transfer in kleptoplastic sea slugs, Plakobranchus ocellatus.</title>
        <authorList>
            <person name="Maeda T."/>
            <person name="Takahashi S."/>
            <person name="Yoshida T."/>
            <person name="Shimamura S."/>
            <person name="Takaki Y."/>
            <person name="Nagai Y."/>
            <person name="Toyoda A."/>
            <person name="Suzuki Y."/>
            <person name="Arimoto A."/>
            <person name="Ishii H."/>
            <person name="Satoh N."/>
            <person name="Nishiyama T."/>
            <person name="Hasebe M."/>
            <person name="Maruyama T."/>
            <person name="Minagawa J."/>
            <person name="Obokata J."/>
            <person name="Shigenobu S."/>
        </authorList>
    </citation>
    <scope>NUCLEOTIDE SEQUENCE [LARGE SCALE GENOMIC DNA]</scope>
</reference>
<organism evidence="2 3">
    <name type="scientific">Plakobranchus ocellatus</name>
    <dbReference type="NCBI Taxonomy" id="259542"/>
    <lineage>
        <taxon>Eukaryota</taxon>
        <taxon>Metazoa</taxon>
        <taxon>Spiralia</taxon>
        <taxon>Lophotrochozoa</taxon>
        <taxon>Mollusca</taxon>
        <taxon>Gastropoda</taxon>
        <taxon>Heterobranchia</taxon>
        <taxon>Euthyneura</taxon>
        <taxon>Panpulmonata</taxon>
        <taxon>Sacoglossa</taxon>
        <taxon>Placobranchoidea</taxon>
        <taxon>Plakobranchidae</taxon>
        <taxon>Plakobranchus</taxon>
    </lineage>
</organism>
<dbReference type="PANTHER" id="PTHR47027:SF8">
    <property type="entry name" value="RIBONUCLEASE H"/>
    <property type="match status" value="1"/>
</dbReference>
<evidence type="ECO:0000259" key="1">
    <source>
        <dbReference type="PROSITE" id="PS50878"/>
    </source>
</evidence>
<comment type="caution">
    <text evidence="2">The sequence shown here is derived from an EMBL/GenBank/DDBJ whole genome shotgun (WGS) entry which is preliminary data.</text>
</comment>
<dbReference type="PANTHER" id="PTHR47027">
    <property type="entry name" value="REVERSE TRANSCRIPTASE DOMAIN-CONTAINING PROTEIN"/>
    <property type="match status" value="1"/>
</dbReference>
<dbReference type="EMBL" id="BLXT01003772">
    <property type="protein sequence ID" value="GFO06364.1"/>
    <property type="molecule type" value="Genomic_DNA"/>
</dbReference>
<evidence type="ECO:0000313" key="2">
    <source>
        <dbReference type="EMBL" id="GFO06364.1"/>
    </source>
</evidence>
<dbReference type="Proteomes" id="UP000735302">
    <property type="component" value="Unassembled WGS sequence"/>
</dbReference>
<protein>
    <submittedName>
        <fullName evidence="2">Endonuclease-reverse transcriptase</fullName>
    </submittedName>
</protein>